<protein>
    <recommendedName>
        <fullName evidence="3">non-specific serine/threonine protein kinase</fullName>
        <ecNumber evidence="3">2.7.11.1</ecNumber>
    </recommendedName>
</protein>
<keyword evidence="9 13" id="KW-0067">ATP-binding</keyword>
<dbReference type="PROSITE" id="PS50011">
    <property type="entry name" value="PROTEIN_KINASE_DOM"/>
    <property type="match status" value="1"/>
</dbReference>
<dbReference type="GO" id="GO:0004674">
    <property type="term" value="F:protein serine/threonine kinase activity"/>
    <property type="evidence" value="ECO:0007669"/>
    <property type="project" value="UniProtKB-KW"/>
</dbReference>
<keyword evidence="8 18" id="KW-0418">Kinase</keyword>
<dbReference type="AlphaFoldDB" id="A0AAD5XGV2"/>
<dbReference type="InterPro" id="IPR001849">
    <property type="entry name" value="PH_domain"/>
</dbReference>
<keyword evidence="5" id="KW-0808">Transferase</keyword>
<evidence type="ECO:0000256" key="8">
    <source>
        <dbReference type="ARBA" id="ARBA00022777"/>
    </source>
</evidence>
<feature type="compositionally biased region" description="Low complexity" evidence="14">
    <location>
        <begin position="301"/>
        <end position="315"/>
    </location>
</feature>
<dbReference type="CDD" id="cd06614">
    <property type="entry name" value="STKc_PAK"/>
    <property type="match status" value="1"/>
</dbReference>
<comment type="cofactor">
    <cofactor evidence="1">
        <name>Mg(2+)</name>
        <dbReference type="ChEBI" id="CHEBI:18420"/>
    </cofactor>
</comment>
<keyword evidence="19" id="KW-1185">Reference proteome</keyword>
<organism evidence="18 19">
    <name type="scientific">Physocladia obscura</name>
    <dbReference type="NCBI Taxonomy" id="109957"/>
    <lineage>
        <taxon>Eukaryota</taxon>
        <taxon>Fungi</taxon>
        <taxon>Fungi incertae sedis</taxon>
        <taxon>Chytridiomycota</taxon>
        <taxon>Chytridiomycota incertae sedis</taxon>
        <taxon>Chytridiomycetes</taxon>
        <taxon>Chytridiales</taxon>
        <taxon>Chytriomycetaceae</taxon>
        <taxon>Physocladia</taxon>
    </lineage>
</organism>
<evidence type="ECO:0000256" key="7">
    <source>
        <dbReference type="ARBA" id="ARBA00022741"/>
    </source>
</evidence>
<feature type="region of interest" description="Disordered" evidence="14">
    <location>
        <begin position="197"/>
        <end position="226"/>
    </location>
</feature>
<dbReference type="InterPro" id="IPR033923">
    <property type="entry name" value="PAK_BD"/>
</dbReference>
<dbReference type="PROSITE" id="PS00108">
    <property type="entry name" value="PROTEIN_KINASE_ST"/>
    <property type="match status" value="1"/>
</dbReference>
<dbReference type="Gene3D" id="3.90.810.10">
    <property type="entry name" value="CRIB domain"/>
    <property type="match status" value="1"/>
</dbReference>
<feature type="binding site" evidence="13">
    <location>
        <position position="368"/>
    </location>
    <ligand>
        <name>ATP</name>
        <dbReference type="ChEBI" id="CHEBI:30616"/>
    </ligand>
</feature>
<dbReference type="Gene3D" id="2.30.29.30">
    <property type="entry name" value="Pleckstrin-homology domain (PH domain)/Phosphotyrosine-binding domain (PTB)"/>
    <property type="match status" value="1"/>
</dbReference>
<keyword evidence="10" id="KW-0460">Magnesium</keyword>
<dbReference type="InterPro" id="IPR051931">
    <property type="entry name" value="PAK3-like"/>
</dbReference>
<dbReference type="Gene3D" id="1.10.510.10">
    <property type="entry name" value="Transferase(Phosphotransferase) domain 1"/>
    <property type="match status" value="1"/>
</dbReference>
<dbReference type="GO" id="GO:0046872">
    <property type="term" value="F:metal ion binding"/>
    <property type="evidence" value="ECO:0007669"/>
    <property type="project" value="UniProtKB-KW"/>
</dbReference>
<proteinExistence type="inferred from homology"/>
<evidence type="ECO:0000256" key="14">
    <source>
        <dbReference type="SAM" id="MobiDB-lite"/>
    </source>
</evidence>
<comment type="similarity">
    <text evidence="2">Belongs to the protein kinase superfamily. STE Ser/Thr protein kinase family. STE20 subfamily.</text>
</comment>
<dbReference type="EC" id="2.7.11.1" evidence="3"/>
<reference evidence="18" key="1">
    <citation type="submission" date="2020-05" db="EMBL/GenBank/DDBJ databases">
        <title>Phylogenomic resolution of chytrid fungi.</title>
        <authorList>
            <person name="Stajich J.E."/>
            <person name="Amses K."/>
            <person name="Simmons R."/>
            <person name="Seto K."/>
            <person name="Myers J."/>
            <person name="Bonds A."/>
            <person name="Quandt C.A."/>
            <person name="Barry K."/>
            <person name="Liu P."/>
            <person name="Grigoriev I."/>
            <person name="Longcore J.E."/>
            <person name="James T.Y."/>
        </authorList>
    </citation>
    <scope>NUCLEOTIDE SEQUENCE</scope>
    <source>
        <strain evidence="18">JEL0513</strain>
    </source>
</reference>
<dbReference type="SMART" id="SM00233">
    <property type="entry name" value="PH"/>
    <property type="match status" value="1"/>
</dbReference>
<evidence type="ECO:0000256" key="12">
    <source>
        <dbReference type="ARBA" id="ARBA00048679"/>
    </source>
</evidence>
<dbReference type="PANTHER" id="PTHR45832:SF22">
    <property type="entry name" value="SERINE_THREONINE-PROTEIN KINASE SAMKA-RELATED"/>
    <property type="match status" value="1"/>
</dbReference>
<dbReference type="Proteomes" id="UP001211907">
    <property type="component" value="Unassembled WGS sequence"/>
</dbReference>
<dbReference type="PROSITE" id="PS50003">
    <property type="entry name" value="PH_DOMAIN"/>
    <property type="match status" value="1"/>
</dbReference>
<keyword evidence="6" id="KW-0479">Metal-binding</keyword>
<feature type="domain" description="PH" evidence="15">
    <location>
        <begin position="1"/>
        <end position="82"/>
    </location>
</feature>
<evidence type="ECO:0000256" key="2">
    <source>
        <dbReference type="ARBA" id="ARBA00008874"/>
    </source>
</evidence>
<evidence type="ECO:0000259" key="15">
    <source>
        <dbReference type="PROSITE" id="PS50003"/>
    </source>
</evidence>
<dbReference type="InterPro" id="IPR017441">
    <property type="entry name" value="Protein_kinase_ATP_BS"/>
</dbReference>
<keyword evidence="4" id="KW-0723">Serine/threonine-protein kinase</keyword>
<evidence type="ECO:0000256" key="9">
    <source>
        <dbReference type="ARBA" id="ARBA00022840"/>
    </source>
</evidence>
<dbReference type="PANTHER" id="PTHR45832">
    <property type="entry name" value="SERINE/THREONINE-PROTEIN KINASE SAMKA-RELATED-RELATED"/>
    <property type="match status" value="1"/>
</dbReference>
<dbReference type="InterPro" id="IPR011009">
    <property type="entry name" value="Kinase-like_dom_sf"/>
</dbReference>
<dbReference type="SMART" id="SM00285">
    <property type="entry name" value="PBD"/>
    <property type="match status" value="1"/>
</dbReference>
<keyword evidence="7 13" id="KW-0547">Nucleotide-binding</keyword>
<evidence type="ECO:0000313" key="19">
    <source>
        <dbReference type="Proteomes" id="UP001211907"/>
    </source>
</evidence>
<dbReference type="CDD" id="cd01093">
    <property type="entry name" value="CRIB_PAK_like"/>
    <property type="match status" value="1"/>
</dbReference>
<evidence type="ECO:0000256" key="10">
    <source>
        <dbReference type="ARBA" id="ARBA00022842"/>
    </source>
</evidence>
<feature type="region of interest" description="Disordered" evidence="14">
    <location>
        <begin position="239"/>
        <end position="317"/>
    </location>
</feature>
<dbReference type="SUPFAM" id="SSF56112">
    <property type="entry name" value="Protein kinase-like (PK-like)"/>
    <property type="match status" value="1"/>
</dbReference>
<evidence type="ECO:0000256" key="1">
    <source>
        <dbReference type="ARBA" id="ARBA00001946"/>
    </source>
</evidence>
<gene>
    <name evidence="18" type="primary">CLA4_2</name>
    <name evidence="18" type="ORF">HK100_003885</name>
</gene>
<dbReference type="PROSITE" id="PS50108">
    <property type="entry name" value="CRIB"/>
    <property type="match status" value="1"/>
</dbReference>
<evidence type="ECO:0000256" key="11">
    <source>
        <dbReference type="ARBA" id="ARBA00047899"/>
    </source>
</evidence>
<dbReference type="Pfam" id="PF00786">
    <property type="entry name" value="PBD"/>
    <property type="match status" value="1"/>
</dbReference>
<evidence type="ECO:0000256" key="5">
    <source>
        <dbReference type="ARBA" id="ARBA00022679"/>
    </source>
</evidence>
<dbReference type="FunFam" id="3.90.810.10:FF:000005">
    <property type="entry name" value="Non-specific serine/threonine protein kinase"/>
    <property type="match status" value="1"/>
</dbReference>
<dbReference type="Pfam" id="PF00069">
    <property type="entry name" value="Pkinase"/>
    <property type="match status" value="1"/>
</dbReference>
<dbReference type="InterPro" id="IPR000719">
    <property type="entry name" value="Prot_kinase_dom"/>
</dbReference>
<feature type="domain" description="Protein kinase" evidence="16">
    <location>
        <begin position="336"/>
        <end position="590"/>
    </location>
</feature>
<dbReference type="FunFam" id="3.30.200.20:FF:000705">
    <property type="entry name" value="Non-specific serine/threonine protein kinase"/>
    <property type="match status" value="1"/>
</dbReference>
<feature type="compositionally biased region" description="Basic and acidic residues" evidence="14">
    <location>
        <begin position="209"/>
        <end position="226"/>
    </location>
</feature>
<dbReference type="SMART" id="SM00220">
    <property type="entry name" value="S_TKc"/>
    <property type="match status" value="1"/>
</dbReference>
<dbReference type="InterPro" id="IPR011993">
    <property type="entry name" value="PH-like_dom_sf"/>
</dbReference>
<comment type="catalytic activity">
    <reaction evidence="11">
        <text>L-threonyl-[protein] + ATP = O-phospho-L-threonyl-[protein] + ADP + H(+)</text>
        <dbReference type="Rhea" id="RHEA:46608"/>
        <dbReference type="Rhea" id="RHEA-COMP:11060"/>
        <dbReference type="Rhea" id="RHEA-COMP:11605"/>
        <dbReference type="ChEBI" id="CHEBI:15378"/>
        <dbReference type="ChEBI" id="CHEBI:30013"/>
        <dbReference type="ChEBI" id="CHEBI:30616"/>
        <dbReference type="ChEBI" id="CHEBI:61977"/>
        <dbReference type="ChEBI" id="CHEBI:456216"/>
        <dbReference type="EC" id="2.7.11.1"/>
    </reaction>
</comment>
<evidence type="ECO:0000256" key="3">
    <source>
        <dbReference type="ARBA" id="ARBA00012513"/>
    </source>
</evidence>
<evidence type="ECO:0000256" key="4">
    <source>
        <dbReference type="ARBA" id="ARBA00022527"/>
    </source>
</evidence>
<evidence type="ECO:0000259" key="17">
    <source>
        <dbReference type="PROSITE" id="PS50108"/>
    </source>
</evidence>
<evidence type="ECO:0000256" key="6">
    <source>
        <dbReference type="ARBA" id="ARBA00022723"/>
    </source>
</evidence>
<dbReference type="InterPro" id="IPR036936">
    <property type="entry name" value="CRIB_dom_sf"/>
</dbReference>
<name>A0AAD5XGV2_9FUNG</name>
<evidence type="ECO:0000256" key="13">
    <source>
        <dbReference type="PROSITE-ProRule" id="PRU10141"/>
    </source>
</evidence>
<dbReference type="Gene3D" id="3.30.200.20">
    <property type="entry name" value="Phosphorylase Kinase, domain 1"/>
    <property type="match status" value="1"/>
</dbReference>
<comment type="caution">
    <text evidence="18">The sequence shown here is derived from an EMBL/GenBank/DDBJ whole genome shotgun (WGS) entry which is preliminary data.</text>
</comment>
<dbReference type="EMBL" id="JADGJH010000200">
    <property type="protein sequence ID" value="KAJ3134085.1"/>
    <property type="molecule type" value="Genomic_DNA"/>
</dbReference>
<dbReference type="GO" id="GO:0005524">
    <property type="term" value="F:ATP binding"/>
    <property type="evidence" value="ECO:0007669"/>
    <property type="project" value="UniProtKB-UniRule"/>
</dbReference>
<dbReference type="InterPro" id="IPR000095">
    <property type="entry name" value="CRIB_dom"/>
</dbReference>
<sequence>MAAIVKKGPVIVKEDGIRSWMWSKRYVYLRQETLTVHRNEVQRTDLKPYCLEIVTRDRSYFMALKSDEELYSWMDEVYQVVIASQRMHSVRSPLINISNPTNFVHQVHVGFDLSSGAFTGLPKEWKSLLEASNLSQDEISKNPQAVLDVLEFYTENLQGGGNGPSLGSSNGRYDSDTYFGASELPIDRLHLDDRAGAISPSSKLSNAEKATERRRAERAQLEKERLERFERDRMEYAANSADILSDPSPKHPQRVLPKQQTDGKPQKSLPDQQRPIAPAPGKLVVKPNATAAPAAEGPSLTIKQKTTTKRTSTMTESQLADKLREIVSPGDPTVLYQRVKQLGEGASGKVYLARPVSTVTSPPLVAIKQMNLKKQPRKELLVNEIRFMKELRHPNIVSYLDSFLVRDDLWLVLEYMEGGKLTDIIDNSPMSELHIAAICLETLKGLQHLHHRQIIHRDIKSDNILLSADGQVKLTDFGFSAKLSSDRHRRATMVGTPYWMAPEVVKHKDYGAKVDIWSLGIMAIECVEGEPPYLDEDPLKALYLIATNGTPTLKHPESVSAVFKSFLGNCLEVDVSRRLNSDDLLQHQFLEKVAPANSLAQLVKKVPKK</sequence>
<feature type="domain" description="CRIB" evidence="17">
    <location>
        <begin position="97"/>
        <end position="110"/>
    </location>
</feature>
<evidence type="ECO:0000313" key="18">
    <source>
        <dbReference type="EMBL" id="KAJ3134085.1"/>
    </source>
</evidence>
<dbReference type="InterPro" id="IPR008271">
    <property type="entry name" value="Ser/Thr_kinase_AS"/>
</dbReference>
<evidence type="ECO:0000259" key="16">
    <source>
        <dbReference type="PROSITE" id="PS50011"/>
    </source>
</evidence>
<dbReference type="FunFam" id="1.10.510.10:FF:000768">
    <property type="entry name" value="Non-specific serine/threonine protein kinase"/>
    <property type="match status" value="1"/>
</dbReference>
<dbReference type="PROSITE" id="PS00107">
    <property type="entry name" value="PROTEIN_KINASE_ATP"/>
    <property type="match status" value="1"/>
</dbReference>
<comment type="catalytic activity">
    <reaction evidence="12">
        <text>L-seryl-[protein] + ATP = O-phospho-L-seryl-[protein] + ADP + H(+)</text>
        <dbReference type="Rhea" id="RHEA:17989"/>
        <dbReference type="Rhea" id="RHEA-COMP:9863"/>
        <dbReference type="Rhea" id="RHEA-COMP:11604"/>
        <dbReference type="ChEBI" id="CHEBI:15378"/>
        <dbReference type="ChEBI" id="CHEBI:29999"/>
        <dbReference type="ChEBI" id="CHEBI:30616"/>
        <dbReference type="ChEBI" id="CHEBI:83421"/>
        <dbReference type="ChEBI" id="CHEBI:456216"/>
        <dbReference type="EC" id="2.7.11.1"/>
    </reaction>
</comment>
<accession>A0AAD5XGV2</accession>
<dbReference type="SUPFAM" id="SSF50729">
    <property type="entry name" value="PH domain-like"/>
    <property type="match status" value="1"/>
</dbReference>